<dbReference type="eggNOG" id="KOG3627">
    <property type="taxonomic scope" value="Eukaryota"/>
</dbReference>
<proteinExistence type="predicted"/>
<reference evidence="8" key="1">
    <citation type="submission" date="2012-07" db="EMBL/GenBank/DDBJ databases">
        <title>Genome of the Chinese tree shrew, a rising model animal genetically related to primates.</title>
        <authorList>
            <person name="Zhang G."/>
            <person name="Fan Y."/>
            <person name="Yao Y."/>
            <person name="Huang Z."/>
        </authorList>
    </citation>
    <scope>NUCLEOTIDE SEQUENCE [LARGE SCALE GENOMIC DNA]</scope>
</reference>
<dbReference type="PROSITE" id="PS00134">
    <property type="entry name" value="TRYPSIN_HIS"/>
    <property type="match status" value="1"/>
</dbReference>
<keyword evidence="8" id="KW-1185">Reference proteome</keyword>
<dbReference type="SMART" id="SM00020">
    <property type="entry name" value="Tryp_SPc"/>
    <property type="match status" value="1"/>
</dbReference>
<name>L8Y2P8_TUPCH</name>
<dbReference type="STRING" id="246437.L8Y2P8"/>
<evidence type="ECO:0000259" key="6">
    <source>
        <dbReference type="PROSITE" id="PS50240"/>
    </source>
</evidence>
<evidence type="ECO:0000313" key="8">
    <source>
        <dbReference type="Proteomes" id="UP000011518"/>
    </source>
</evidence>
<dbReference type="Gene3D" id="2.40.10.10">
    <property type="entry name" value="Trypsin-like serine proteases"/>
    <property type="match status" value="2"/>
</dbReference>
<keyword evidence="4" id="KW-1015">Disulfide bond</keyword>
<dbReference type="InterPro" id="IPR009003">
    <property type="entry name" value="Peptidase_S1_PA"/>
</dbReference>
<evidence type="ECO:0000256" key="3">
    <source>
        <dbReference type="ARBA" id="ARBA00022825"/>
    </source>
</evidence>
<sequence length="327" mass="35125">MERRAGGRGGLLLAVVAALMLPMRPPGEDPGSTWSCRDPSPLCLCTPLLLVPNRLCLPFSPAQHPHPVPKLPTFAYLLPSSLTRHGPAGSWGTRIIGGREASPHSRPYMASVSFGGRPLCGGFLVRAHWVLSAAHCFRDRDPQKGLVVLGAHVLGVSEPTQQVFGIAAAFRHPDYQPESHANDICLLRVSWGRGRTCRGAAAAGPGGWPGCRLWTPCQVAGWGSVSDFEEAPPGLMEAEVQVLDLDACNSSWGGHLRTAMLCTRSGDRRRRGFCSGDSGGPLVCRNRAHGVVSFSGLWCGNPKTPDVYTQVSAFVAWIRDVVRQRAV</sequence>
<evidence type="ECO:0000256" key="4">
    <source>
        <dbReference type="ARBA" id="ARBA00023157"/>
    </source>
</evidence>
<dbReference type="InterPro" id="IPR043504">
    <property type="entry name" value="Peptidase_S1_PA_chymotrypsin"/>
</dbReference>
<keyword evidence="5" id="KW-0732">Signal</keyword>
<dbReference type="InterPro" id="IPR018114">
    <property type="entry name" value="TRYPSIN_HIS"/>
</dbReference>
<dbReference type="FunFam" id="2.40.10.10:FF:000005">
    <property type="entry name" value="Serine protease 37"/>
    <property type="match status" value="1"/>
</dbReference>
<dbReference type="Proteomes" id="UP000011518">
    <property type="component" value="Unassembled WGS sequence"/>
</dbReference>
<feature type="signal peptide" evidence="5">
    <location>
        <begin position="1"/>
        <end position="27"/>
    </location>
</feature>
<evidence type="ECO:0000256" key="5">
    <source>
        <dbReference type="SAM" id="SignalP"/>
    </source>
</evidence>
<dbReference type="FunFam" id="2.40.10.10:FF:000036">
    <property type="entry name" value="Trypsin beta"/>
    <property type="match status" value="1"/>
</dbReference>
<dbReference type="AlphaFoldDB" id="L8Y2P8"/>
<feature type="chain" id="PRO_5003998628" evidence="5">
    <location>
        <begin position="28"/>
        <end position="327"/>
    </location>
</feature>
<dbReference type="PANTHER" id="PTHR24271:SF55">
    <property type="entry name" value="SERINE PROTEASE 57"/>
    <property type="match status" value="1"/>
</dbReference>
<dbReference type="FunCoup" id="L8Y2P8">
    <property type="interactions" value="91"/>
</dbReference>
<dbReference type="InterPro" id="IPR001254">
    <property type="entry name" value="Trypsin_dom"/>
</dbReference>
<gene>
    <name evidence="7" type="ORF">TREES_T100020150</name>
</gene>
<dbReference type="EMBL" id="KB370752">
    <property type="protein sequence ID" value="ELV09314.1"/>
    <property type="molecule type" value="Genomic_DNA"/>
</dbReference>
<dbReference type="PROSITE" id="PS50240">
    <property type="entry name" value="TRYPSIN_DOM"/>
    <property type="match status" value="1"/>
</dbReference>
<reference evidence="8" key="2">
    <citation type="journal article" date="2013" name="Nat. Commun.">
        <title>Genome of the Chinese tree shrew.</title>
        <authorList>
            <person name="Fan Y."/>
            <person name="Huang Z.Y."/>
            <person name="Cao C.C."/>
            <person name="Chen C.S."/>
            <person name="Chen Y.X."/>
            <person name="Fan D.D."/>
            <person name="He J."/>
            <person name="Hou H.L."/>
            <person name="Hu L."/>
            <person name="Hu X.T."/>
            <person name="Jiang X.T."/>
            <person name="Lai R."/>
            <person name="Lang Y.S."/>
            <person name="Liang B."/>
            <person name="Liao S.G."/>
            <person name="Mu D."/>
            <person name="Ma Y.Y."/>
            <person name="Niu Y.Y."/>
            <person name="Sun X.Q."/>
            <person name="Xia J.Q."/>
            <person name="Xiao J."/>
            <person name="Xiong Z.Q."/>
            <person name="Xu L."/>
            <person name="Yang L."/>
            <person name="Zhang Y."/>
            <person name="Zhao W."/>
            <person name="Zhao X.D."/>
            <person name="Zheng Y.T."/>
            <person name="Zhou J.M."/>
            <person name="Zhu Y.B."/>
            <person name="Zhang G.J."/>
            <person name="Wang J."/>
            <person name="Yao Y.G."/>
        </authorList>
    </citation>
    <scope>NUCLEOTIDE SEQUENCE [LARGE SCALE GENOMIC DNA]</scope>
</reference>
<keyword evidence="3" id="KW-0720">Serine protease</keyword>
<organism evidence="7 8">
    <name type="scientific">Tupaia chinensis</name>
    <name type="common">Chinese tree shrew</name>
    <name type="synonym">Tupaia belangeri chinensis</name>
    <dbReference type="NCBI Taxonomy" id="246437"/>
    <lineage>
        <taxon>Eukaryota</taxon>
        <taxon>Metazoa</taxon>
        <taxon>Chordata</taxon>
        <taxon>Craniata</taxon>
        <taxon>Vertebrata</taxon>
        <taxon>Euteleostomi</taxon>
        <taxon>Mammalia</taxon>
        <taxon>Eutheria</taxon>
        <taxon>Euarchontoglires</taxon>
        <taxon>Scandentia</taxon>
        <taxon>Tupaiidae</taxon>
        <taxon>Tupaia</taxon>
    </lineage>
</organism>
<evidence type="ECO:0000256" key="2">
    <source>
        <dbReference type="ARBA" id="ARBA00022801"/>
    </source>
</evidence>
<dbReference type="GO" id="GO:0004252">
    <property type="term" value="F:serine-type endopeptidase activity"/>
    <property type="evidence" value="ECO:0007669"/>
    <property type="project" value="InterPro"/>
</dbReference>
<feature type="domain" description="Peptidase S1" evidence="6">
    <location>
        <begin position="95"/>
        <end position="323"/>
    </location>
</feature>
<accession>L8Y2P8</accession>
<dbReference type="PRINTS" id="PR00722">
    <property type="entry name" value="CHYMOTRYPSIN"/>
</dbReference>
<dbReference type="PANTHER" id="PTHR24271">
    <property type="entry name" value="KALLIKREIN-RELATED"/>
    <property type="match status" value="1"/>
</dbReference>
<keyword evidence="1 7" id="KW-0645">Protease</keyword>
<keyword evidence="2" id="KW-0378">Hydrolase</keyword>
<dbReference type="CDD" id="cd00190">
    <property type="entry name" value="Tryp_SPc"/>
    <property type="match status" value="1"/>
</dbReference>
<dbReference type="GO" id="GO:0006508">
    <property type="term" value="P:proteolysis"/>
    <property type="evidence" value="ECO:0007669"/>
    <property type="project" value="UniProtKB-KW"/>
</dbReference>
<protein>
    <submittedName>
        <fullName evidence="7">Serine protease 57</fullName>
    </submittedName>
</protein>
<dbReference type="SUPFAM" id="SSF50494">
    <property type="entry name" value="Trypsin-like serine proteases"/>
    <property type="match status" value="1"/>
</dbReference>
<evidence type="ECO:0000256" key="1">
    <source>
        <dbReference type="ARBA" id="ARBA00022670"/>
    </source>
</evidence>
<dbReference type="InParanoid" id="L8Y2P8"/>
<dbReference type="InterPro" id="IPR001314">
    <property type="entry name" value="Peptidase_S1A"/>
</dbReference>
<evidence type="ECO:0000313" key="7">
    <source>
        <dbReference type="EMBL" id="ELV09314.1"/>
    </source>
</evidence>
<dbReference type="Pfam" id="PF00089">
    <property type="entry name" value="Trypsin"/>
    <property type="match status" value="1"/>
</dbReference>